<dbReference type="InterPro" id="IPR003103">
    <property type="entry name" value="BAG_domain"/>
</dbReference>
<keyword evidence="1" id="KW-0175">Coiled coil</keyword>
<evidence type="ECO:0000313" key="5">
    <source>
        <dbReference type="Proteomes" id="UP001162162"/>
    </source>
</evidence>
<dbReference type="SUPFAM" id="SSF63491">
    <property type="entry name" value="BAG domain"/>
    <property type="match status" value="1"/>
</dbReference>
<dbReference type="Pfam" id="PF02179">
    <property type="entry name" value="BAG"/>
    <property type="match status" value="1"/>
</dbReference>
<protein>
    <recommendedName>
        <fullName evidence="3">BAG domain-containing protein</fullName>
    </recommendedName>
</protein>
<dbReference type="Gene3D" id="1.20.58.120">
    <property type="entry name" value="BAG domain"/>
    <property type="match status" value="1"/>
</dbReference>
<feature type="coiled-coil region" evidence="1">
    <location>
        <begin position="74"/>
        <end position="101"/>
    </location>
</feature>
<keyword evidence="5" id="KW-1185">Reference proteome</keyword>
<reference evidence="4" key="1">
    <citation type="journal article" date="2023" name="Insect Mol. Biol.">
        <title>Genome sequencing provides insights into the evolution of gene families encoding plant cell wall-degrading enzymes in longhorned beetles.</title>
        <authorList>
            <person name="Shin N.R."/>
            <person name="Okamura Y."/>
            <person name="Kirsch R."/>
            <person name="Pauchet Y."/>
        </authorList>
    </citation>
    <scope>NUCLEOTIDE SEQUENCE</scope>
    <source>
        <strain evidence="4">AMC_N1</strain>
    </source>
</reference>
<dbReference type="GO" id="GO:0051087">
    <property type="term" value="F:protein-folding chaperone binding"/>
    <property type="evidence" value="ECO:0007669"/>
    <property type="project" value="InterPro"/>
</dbReference>
<feature type="compositionally biased region" description="Low complexity" evidence="2">
    <location>
        <begin position="1"/>
        <end position="26"/>
    </location>
</feature>
<dbReference type="EMBL" id="JAPWTK010000023">
    <property type="protein sequence ID" value="KAJ8957387.1"/>
    <property type="molecule type" value="Genomic_DNA"/>
</dbReference>
<feature type="region of interest" description="Disordered" evidence="2">
    <location>
        <begin position="1"/>
        <end position="64"/>
    </location>
</feature>
<evidence type="ECO:0000256" key="1">
    <source>
        <dbReference type="SAM" id="Coils"/>
    </source>
</evidence>
<evidence type="ECO:0000256" key="2">
    <source>
        <dbReference type="SAM" id="MobiDB-lite"/>
    </source>
</evidence>
<dbReference type="Proteomes" id="UP001162162">
    <property type="component" value="Unassembled WGS sequence"/>
</dbReference>
<dbReference type="InterPro" id="IPR036533">
    <property type="entry name" value="BAG_dom_sf"/>
</dbReference>
<evidence type="ECO:0000313" key="4">
    <source>
        <dbReference type="EMBL" id="KAJ8957387.1"/>
    </source>
</evidence>
<gene>
    <name evidence="4" type="ORF">NQ318_004867</name>
</gene>
<dbReference type="AlphaFoldDB" id="A0AAV8Z0P6"/>
<sequence>MSSSKIPPNESSSQFLLSELHDSSSSSDEEDEVESKNSNASKPSKELMIASGENVKNAAKQKPEDYERKTIIKIMEIKGIAEQLEQQISDFNRDQLQEQSKKIEEILIQHTLALDNTDTRNLESVKELRKNTIVYIQDCLKLLDSKLNK</sequence>
<name>A0AAV8Z0P6_9CUCU</name>
<comment type="caution">
    <text evidence="4">The sequence shown here is derived from an EMBL/GenBank/DDBJ whole genome shotgun (WGS) entry which is preliminary data.</text>
</comment>
<evidence type="ECO:0000259" key="3">
    <source>
        <dbReference type="Pfam" id="PF02179"/>
    </source>
</evidence>
<organism evidence="4 5">
    <name type="scientific">Aromia moschata</name>
    <dbReference type="NCBI Taxonomy" id="1265417"/>
    <lineage>
        <taxon>Eukaryota</taxon>
        <taxon>Metazoa</taxon>
        <taxon>Ecdysozoa</taxon>
        <taxon>Arthropoda</taxon>
        <taxon>Hexapoda</taxon>
        <taxon>Insecta</taxon>
        <taxon>Pterygota</taxon>
        <taxon>Neoptera</taxon>
        <taxon>Endopterygota</taxon>
        <taxon>Coleoptera</taxon>
        <taxon>Polyphaga</taxon>
        <taxon>Cucujiformia</taxon>
        <taxon>Chrysomeloidea</taxon>
        <taxon>Cerambycidae</taxon>
        <taxon>Cerambycinae</taxon>
        <taxon>Callichromatini</taxon>
        <taxon>Aromia</taxon>
    </lineage>
</organism>
<feature type="domain" description="BAG" evidence="3">
    <location>
        <begin position="79"/>
        <end position="146"/>
    </location>
</feature>
<proteinExistence type="predicted"/>
<accession>A0AAV8Z0P6</accession>